<comment type="subcellular location">
    <subcellularLocation>
        <location evidence="1">Membrane</location>
        <topology evidence="1">Multi-pass membrane protein</topology>
    </subcellularLocation>
</comment>
<feature type="transmembrane region" description="Helical" evidence="6">
    <location>
        <begin position="84"/>
        <end position="100"/>
    </location>
</feature>
<feature type="transmembrane region" description="Helical" evidence="6">
    <location>
        <begin position="45"/>
        <end position="64"/>
    </location>
</feature>
<dbReference type="GO" id="GO:0005886">
    <property type="term" value="C:plasma membrane"/>
    <property type="evidence" value="ECO:0007669"/>
    <property type="project" value="TreeGrafter"/>
</dbReference>
<feature type="transmembrane region" description="Helical" evidence="6">
    <location>
        <begin position="308"/>
        <end position="324"/>
    </location>
</feature>
<organism evidence="7 8">
    <name type="scientific">Phoxinus phoxinus</name>
    <name type="common">Eurasian minnow</name>
    <dbReference type="NCBI Taxonomy" id="58324"/>
    <lineage>
        <taxon>Eukaryota</taxon>
        <taxon>Metazoa</taxon>
        <taxon>Chordata</taxon>
        <taxon>Craniata</taxon>
        <taxon>Vertebrata</taxon>
        <taxon>Euteleostomi</taxon>
        <taxon>Actinopterygii</taxon>
        <taxon>Neopterygii</taxon>
        <taxon>Teleostei</taxon>
        <taxon>Ostariophysi</taxon>
        <taxon>Cypriniformes</taxon>
        <taxon>Leuciscidae</taxon>
        <taxon>Phoxininae</taxon>
        <taxon>Phoxinus</taxon>
    </lineage>
</organism>
<protein>
    <recommendedName>
        <fullName evidence="9">Solute carrier family 39 member 1</fullName>
    </recommendedName>
</protein>
<feature type="transmembrane region" description="Helical" evidence="6">
    <location>
        <begin position="14"/>
        <end position="33"/>
    </location>
</feature>
<gene>
    <name evidence="7" type="ORF">R3I93_009565</name>
</gene>
<evidence type="ECO:0000256" key="2">
    <source>
        <dbReference type="ARBA" id="ARBA00022692"/>
    </source>
</evidence>
<keyword evidence="8" id="KW-1185">Reference proteome</keyword>
<comment type="caution">
    <text evidence="7">The sequence shown here is derived from an EMBL/GenBank/DDBJ whole genome shotgun (WGS) entry which is preliminary data.</text>
</comment>
<evidence type="ECO:0000256" key="5">
    <source>
        <dbReference type="SAM" id="MobiDB-lite"/>
    </source>
</evidence>
<evidence type="ECO:0008006" key="9">
    <source>
        <dbReference type="Google" id="ProtNLM"/>
    </source>
</evidence>
<evidence type="ECO:0000256" key="6">
    <source>
        <dbReference type="SAM" id="Phobius"/>
    </source>
</evidence>
<keyword evidence="3 6" id="KW-1133">Transmembrane helix</keyword>
<feature type="transmembrane region" description="Helical" evidence="6">
    <location>
        <begin position="277"/>
        <end position="296"/>
    </location>
</feature>
<evidence type="ECO:0000313" key="7">
    <source>
        <dbReference type="EMBL" id="KAK7158389.1"/>
    </source>
</evidence>
<accession>A0AAN9D4K6</accession>
<evidence type="ECO:0000313" key="8">
    <source>
        <dbReference type="Proteomes" id="UP001364617"/>
    </source>
</evidence>
<evidence type="ECO:0000256" key="4">
    <source>
        <dbReference type="ARBA" id="ARBA00023136"/>
    </source>
</evidence>
<keyword evidence="2 6" id="KW-0812">Transmembrane</keyword>
<dbReference type="PANTHER" id="PTHR11040">
    <property type="entry name" value="ZINC/IRON TRANSPORTER"/>
    <property type="match status" value="1"/>
</dbReference>
<feature type="transmembrane region" description="Helical" evidence="6">
    <location>
        <begin position="182"/>
        <end position="202"/>
    </location>
</feature>
<sequence length="327" mass="35061">MCSPAAGPQVELEMLTLMLCFSLLCGFGPVCVIRRAAGVRPGVMSLASCVADGVFLCSCLLDLLPDYLTHARETFSRLGLTLHFPLAEFIVSMGFLLVFVSEQMMLAFRDPTGYESPEKQALIDPHMTQSRDSPGRSCTDESPEKQALIDPHMTQSRDSPSHSHRLSGADGSVSLEQVGLRVLLLVFCLCVCALVEGLSAGSQPDPELIPQICVTLFLRQGILAFSLSVRMSHYGLRLAVASGCLFLLSLSCPVGIGIGMGMVGMNPSAPGQLVRCAVEGLASGIFIYVSIAGLLWQEPASPKHRIHKVTFLLTGFALVTAVLFCKV</sequence>
<evidence type="ECO:0000256" key="3">
    <source>
        <dbReference type="ARBA" id="ARBA00022989"/>
    </source>
</evidence>
<evidence type="ECO:0000256" key="1">
    <source>
        <dbReference type="ARBA" id="ARBA00004141"/>
    </source>
</evidence>
<keyword evidence="4 6" id="KW-0472">Membrane</keyword>
<dbReference type="GO" id="GO:0005385">
    <property type="term" value="F:zinc ion transmembrane transporter activity"/>
    <property type="evidence" value="ECO:0007669"/>
    <property type="project" value="TreeGrafter"/>
</dbReference>
<reference evidence="7 8" key="1">
    <citation type="submission" date="2024-02" db="EMBL/GenBank/DDBJ databases">
        <title>Chromosome-level genome assembly of the Eurasian Minnow (Phoxinus phoxinus).</title>
        <authorList>
            <person name="Oriowo T.O."/>
            <person name="Martin S."/>
            <person name="Stange M."/>
            <person name="Chrysostomakis Y."/>
            <person name="Brown T."/>
            <person name="Winkler S."/>
            <person name="Kukowka S."/>
            <person name="Myers E.W."/>
            <person name="Bohne A."/>
        </authorList>
    </citation>
    <scope>NUCLEOTIDE SEQUENCE [LARGE SCALE GENOMIC DNA]</scope>
    <source>
        <strain evidence="7">ZFMK-TIS-60720</strain>
        <tissue evidence="7">Whole Organism</tissue>
    </source>
</reference>
<dbReference type="AlphaFoldDB" id="A0AAN9D4K6"/>
<proteinExistence type="predicted"/>
<feature type="region of interest" description="Disordered" evidence="5">
    <location>
        <begin position="116"/>
        <end position="144"/>
    </location>
</feature>
<dbReference type="PANTHER" id="PTHR11040:SF58">
    <property type="entry name" value="ZINC TRANSPORTER ZIP1"/>
    <property type="match status" value="1"/>
</dbReference>
<name>A0AAN9D4K6_9TELE</name>
<feature type="transmembrane region" description="Helical" evidence="6">
    <location>
        <begin position="239"/>
        <end position="265"/>
    </location>
</feature>
<dbReference type="EMBL" id="JAYKXH010000009">
    <property type="protein sequence ID" value="KAK7158389.1"/>
    <property type="molecule type" value="Genomic_DNA"/>
</dbReference>
<dbReference type="InterPro" id="IPR003689">
    <property type="entry name" value="ZIP"/>
</dbReference>
<dbReference type="Proteomes" id="UP001364617">
    <property type="component" value="Unassembled WGS sequence"/>
</dbReference>
<dbReference type="Pfam" id="PF02535">
    <property type="entry name" value="Zip"/>
    <property type="match status" value="1"/>
</dbReference>